<comment type="caution">
    <text evidence="1">The sequence shown here is derived from an EMBL/GenBank/DDBJ whole genome shotgun (WGS) entry which is preliminary data.</text>
</comment>
<dbReference type="RefSeq" id="WP_106311215.1">
    <property type="nucleotide sequence ID" value="NZ_PVWO01000479.1"/>
</dbReference>
<protein>
    <submittedName>
        <fullName evidence="1">Uncharacterized protein</fullName>
    </submittedName>
</protein>
<dbReference type="Proteomes" id="UP000238937">
    <property type="component" value="Unassembled WGS sequence"/>
</dbReference>
<accession>A0A2T1FNJ0</accession>
<evidence type="ECO:0000313" key="2">
    <source>
        <dbReference type="Proteomes" id="UP000238937"/>
    </source>
</evidence>
<reference evidence="1 2" key="1">
    <citation type="submission" date="2018-03" db="EMBL/GenBank/DDBJ databases">
        <title>The ancient ancestry and fast evolution of plastids.</title>
        <authorList>
            <person name="Moore K.R."/>
            <person name="Magnabosco C."/>
            <person name="Momper L."/>
            <person name="Gold D.A."/>
            <person name="Bosak T."/>
            <person name="Fournier G.P."/>
        </authorList>
    </citation>
    <scope>NUCLEOTIDE SEQUENCE [LARGE SCALE GENOMIC DNA]</scope>
    <source>
        <strain evidence="1 2">CCALA 037</strain>
    </source>
</reference>
<gene>
    <name evidence="1" type="ORF">C7B77_24770</name>
</gene>
<dbReference type="OrthoDB" id="9791096at2"/>
<sequence>MMLGLGRIRTAVEIVLTVPDPYDPNEPLCRHCRYVVAALDRSGSTLKQIPPDLEEIESKIVELTLIGHKFIRIFDLLDK</sequence>
<proteinExistence type="predicted"/>
<organism evidence="1 2">
    <name type="scientific">Chamaesiphon polymorphus CCALA 037</name>
    <dbReference type="NCBI Taxonomy" id="2107692"/>
    <lineage>
        <taxon>Bacteria</taxon>
        <taxon>Bacillati</taxon>
        <taxon>Cyanobacteriota</taxon>
        <taxon>Cyanophyceae</taxon>
        <taxon>Gomontiellales</taxon>
        <taxon>Chamaesiphonaceae</taxon>
        <taxon>Chamaesiphon</taxon>
    </lineage>
</organism>
<evidence type="ECO:0000313" key="1">
    <source>
        <dbReference type="EMBL" id="PSB46469.1"/>
    </source>
</evidence>
<dbReference type="AlphaFoldDB" id="A0A2T1FNJ0"/>
<dbReference type="EMBL" id="PVWO01000479">
    <property type="protein sequence ID" value="PSB46469.1"/>
    <property type="molecule type" value="Genomic_DNA"/>
</dbReference>
<name>A0A2T1FNJ0_9CYAN</name>
<keyword evidence="2" id="KW-1185">Reference proteome</keyword>